<feature type="coiled-coil region" evidence="1">
    <location>
        <begin position="15"/>
        <end position="42"/>
    </location>
</feature>
<dbReference type="Proteomes" id="UP000224567">
    <property type="component" value="Unassembled WGS sequence"/>
</dbReference>
<sequence>MKPFGPTAHCIVSEIEEGPKTVEELRSRVKELEREVERQKEIVLEGPEEKREAIRQLHLSPEHYRNGYQRLRQALEHKRLPEDQFYFVIYMLLSLICFHGSNRNNDAAGFFVHWADFCPEMNSSTKPLASCLRNIGGMQHFMVSGTA</sequence>
<reference evidence="2 3" key="1">
    <citation type="journal article" date="2017" name="Genome Biol.">
        <title>New reference genome sequences of hot pepper reveal the massive evolution of plant disease-resistance genes by retroduplication.</title>
        <authorList>
            <person name="Kim S."/>
            <person name="Park J."/>
            <person name="Yeom S.I."/>
            <person name="Kim Y.M."/>
            <person name="Seo E."/>
            <person name="Kim K.T."/>
            <person name="Kim M.S."/>
            <person name="Lee J.M."/>
            <person name="Cheong K."/>
            <person name="Shin H.S."/>
            <person name="Kim S.B."/>
            <person name="Han K."/>
            <person name="Lee J."/>
            <person name="Park M."/>
            <person name="Lee H.A."/>
            <person name="Lee H.Y."/>
            <person name="Lee Y."/>
            <person name="Oh S."/>
            <person name="Lee J.H."/>
            <person name="Choi E."/>
            <person name="Choi E."/>
            <person name="Lee S.E."/>
            <person name="Jeon J."/>
            <person name="Kim H."/>
            <person name="Choi G."/>
            <person name="Song H."/>
            <person name="Lee J."/>
            <person name="Lee S.C."/>
            <person name="Kwon J.K."/>
            <person name="Lee H.Y."/>
            <person name="Koo N."/>
            <person name="Hong Y."/>
            <person name="Kim R.W."/>
            <person name="Kang W.H."/>
            <person name="Huh J.H."/>
            <person name="Kang B.C."/>
            <person name="Yang T.J."/>
            <person name="Lee Y.H."/>
            <person name="Bennetzen J.L."/>
            <person name="Choi D."/>
        </authorList>
    </citation>
    <scope>NUCLEOTIDE SEQUENCE [LARGE SCALE GENOMIC DNA]</scope>
    <source>
        <strain evidence="3">cv. PBC81</strain>
    </source>
</reference>
<organism evidence="2 3">
    <name type="scientific">Capsicum baccatum</name>
    <name type="common">Peruvian pepper</name>
    <dbReference type="NCBI Taxonomy" id="33114"/>
    <lineage>
        <taxon>Eukaryota</taxon>
        <taxon>Viridiplantae</taxon>
        <taxon>Streptophyta</taxon>
        <taxon>Embryophyta</taxon>
        <taxon>Tracheophyta</taxon>
        <taxon>Spermatophyta</taxon>
        <taxon>Magnoliopsida</taxon>
        <taxon>eudicotyledons</taxon>
        <taxon>Gunneridae</taxon>
        <taxon>Pentapetalae</taxon>
        <taxon>asterids</taxon>
        <taxon>lamiids</taxon>
        <taxon>Solanales</taxon>
        <taxon>Solanaceae</taxon>
        <taxon>Solanoideae</taxon>
        <taxon>Capsiceae</taxon>
        <taxon>Capsicum</taxon>
    </lineage>
</organism>
<keyword evidence="1" id="KW-0175">Coiled coil</keyword>
<evidence type="ECO:0000313" key="2">
    <source>
        <dbReference type="EMBL" id="PHT31864.1"/>
    </source>
</evidence>
<comment type="caution">
    <text evidence="2">The sequence shown here is derived from an EMBL/GenBank/DDBJ whole genome shotgun (WGS) entry which is preliminary data.</text>
</comment>
<dbReference type="EMBL" id="MLFT02000012">
    <property type="protein sequence ID" value="PHT31864.1"/>
    <property type="molecule type" value="Genomic_DNA"/>
</dbReference>
<dbReference type="AlphaFoldDB" id="A0A2G2VFV6"/>
<protein>
    <submittedName>
        <fullName evidence="2">Uncharacterized protein</fullName>
    </submittedName>
</protein>
<reference evidence="3" key="2">
    <citation type="journal article" date="2017" name="J. Anim. Genet.">
        <title>Multiple reference genome sequences of hot pepper reveal the massive evolution of plant disease resistance genes by retroduplication.</title>
        <authorList>
            <person name="Kim S."/>
            <person name="Park J."/>
            <person name="Yeom S.-I."/>
            <person name="Kim Y.-M."/>
            <person name="Seo E."/>
            <person name="Kim K.-T."/>
            <person name="Kim M.-S."/>
            <person name="Lee J.M."/>
            <person name="Cheong K."/>
            <person name="Shin H.-S."/>
            <person name="Kim S.-B."/>
            <person name="Han K."/>
            <person name="Lee J."/>
            <person name="Park M."/>
            <person name="Lee H.-A."/>
            <person name="Lee H.-Y."/>
            <person name="Lee Y."/>
            <person name="Oh S."/>
            <person name="Lee J.H."/>
            <person name="Choi E."/>
            <person name="Choi E."/>
            <person name="Lee S.E."/>
            <person name="Jeon J."/>
            <person name="Kim H."/>
            <person name="Choi G."/>
            <person name="Song H."/>
            <person name="Lee J."/>
            <person name="Lee S.-C."/>
            <person name="Kwon J.-K."/>
            <person name="Lee H.-Y."/>
            <person name="Koo N."/>
            <person name="Hong Y."/>
            <person name="Kim R.W."/>
            <person name="Kang W.-H."/>
            <person name="Huh J.H."/>
            <person name="Kang B.-C."/>
            <person name="Yang T.-J."/>
            <person name="Lee Y.-H."/>
            <person name="Bennetzen J.L."/>
            <person name="Choi D."/>
        </authorList>
    </citation>
    <scope>NUCLEOTIDE SEQUENCE [LARGE SCALE GENOMIC DNA]</scope>
    <source>
        <strain evidence="3">cv. PBC81</strain>
    </source>
</reference>
<accession>A0A2G2VFV6</accession>
<name>A0A2G2VFV6_CAPBA</name>
<dbReference type="OrthoDB" id="1716638at2759"/>
<evidence type="ECO:0000256" key="1">
    <source>
        <dbReference type="SAM" id="Coils"/>
    </source>
</evidence>
<keyword evidence="3" id="KW-1185">Reference proteome</keyword>
<gene>
    <name evidence="2" type="ORF">CQW23_28201</name>
</gene>
<proteinExistence type="predicted"/>
<dbReference type="STRING" id="33114.A0A2G2VFV6"/>
<evidence type="ECO:0000313" key="3">
    <source>
        <dbReference type="Proteomes" id="UP000224567"/>
    </source>
</evidence>